<dbReference type="CDD" id="cd00609">
    <property type="entry name" value="AAT_like"/>
    <property type="match status" value="1"/>
</dbReference>
<dbReference type="PRINTS" id="PR00753">
    <property type="entry name" value="ACCSYNTHASE"/>
</dbReference>
<keyword evidence="2" id="KW-0663">Pyridoxal phosphate</keyword>
<dbReference type="PANTHER" id="PTHR43795:SF39">
    <property type="entry name" value="AMINOTRANSFERASE CLASS I_CLASSII DOMAIN-CONTAINING PROTEIN"/>
    <property type="match status" value="1"/>
</dbReference>
<dbReference type="InterPro" id="IPR004839">
    <property type="entry name" value="Aminotransferase_I/II_large"/>
</dbReference>
<dbReference type="InterPro" id="IPR015422">
    <property type="entry name" value="PyrdxlP-dep_Trfase_small"/>
</dbReference>
<dbReference type="Gene3D" id="3.40.640.10">
    <property type="entry name" value="Type I PLP-dependent aspartate aminotransferase-like (Major domain)"/>
    <property type="match status" value="1"/>
</dbReference>
<comment type="similarity">
    <text evidence="1">Belongs to the class-I pyridoxal-phosphate-dependent aminotransferase family.</text>
</comment>
<dbReference type="GO" id="GO:0030170">
    <property type="term" value="F:pyridoxal phosphate binding"/>
    <property type="evidence" value="ECO:0007669"/>
    <property type="project" value="InterPro"/>
</dbReference>
<dbReference type="AlphaFoldDB" id="A0A7S2UEY1"/>
<protein>
    <recommendedName>
        <fullName evidence="3">Aminotransferase class I/classII large domain-containing protein</fullName>
    </recommendedName>
</protein>
<dbReference type="GO" id="GO:0008483">
    <property type="term" value="F:transaminase activity"/>
    <property type="evidence" value="ECO:0007669"/>
    <property type="project" value="TreeGrafter"/>
</dbReference>
<organism evidence="4">
    <name type="scientific">Attheya septentrionalis</name>
    <dbReference type="NCBI Taxonomy" id="420275"/>
    <lineage>
        <taxon>Eukaryota</taxon>
        <taxon>Sar</taxon>
        <taxon>Stramenopiles</taxon>
        <taxon>Ochrophyta</taxon>
        <taxon>Bacillariophyta</taxon>
        <taxon>Coscinodiscophyceae</taxon>
        <taxon>Chaetocerotophycidae</taxon>
        <taxon>Chaetocerotales</taxon>
        <taxon>Attheyaceae</taxon>
        <taxon>Attheya</taxon>
    </lineage>
</organism>
<evidence type="ECO:0000313" key="4">
    <source>
        <dbReference type="EMBL" id="CAD9817147.1"/>
    </source>
</evidence>
<gene>
    <name evidence="4" type="ORF">ASEP1449_LOCUS8979</name>
</gene>
<dbReference type="SUPFAM" id="SSF53383">
    <property type="entry name" value="PLP-dependent transferases"/>
    <property type="match status" value="1"/>
</dbReference>
<dbReference type="InterPro" id="IPR004838">
    <property type="entry name" value="NHTrfase_class1_PyrdxlP-BS"/>
</dbReference>
<reference evidence="4" key="1">
    <citation type="submission" date="2021-01" db="EMBL/GenBank/DDBJ databases">
        <authorList>
            <person name="Corre E."/>
            <person name="Pelletier E."/>
            <person name="Niang G."/>
            <person name="Scheremetjew M."/>
            <person name="Finn R."/>
            <person name="Kale V."/>
            <person name="Holt S."/>
            <person name="Cochrane G."/>
            <person name="Meng A."/>
            <person name="Brown T."/>
            <person name="Cohen L."/>
        </authorList>
    </citation>
    <scope>NUCLEOTIDE SEQUENCE</scope>
    <source>
        <strain evidence="4">CCMP2084</strain>
    </source>
</reference>
<dbReference type="InterPro" id="IPR050478">
    <property type="entry name" value="Ethylene_sulfur-biosynth"/>
</dbReference>
<evidence type="ECO:0000259" key="3">
    <source>
        <dbReference type="Pfam" id="PF00155"/>
    </source>
</evidence>
<dbReference type="PROSITE" id="PS00105">
    <property type="entry name" value="AA_TRANSFER_CLASS_1"/>
    <property type="match status" value="1"/>
</dbReference>
<sequence length="532" mass="59249">MSSSLFMEQVLASKVALGLFFMSAYWFTAGKRRRKLLRQQSLHYGFPVLCDDDDEDTIPAMVKEGLIGTRGSGALKQTTPHWDGFFQCLQNPCDPVNNPHGHIALCVAENKLVQEALAKRLMQPGTAYTAFSDSIAYCYNGFLGLPATREAVAYFLTRRFLEPTKTRGTSLMHVSPDCIALGSGCASLLNHLFFSLAEKGDAVLIPAPYHSAFEYDMQAVAGCVPIPVQMQNPMHGPSPEELMMAAYAAEKQGLNVKILLLNNPNDPLGVIYSPTVMRHTIEWARSRDMHVIVDEIYALSVHQKNNSGFESVIKLLDNDLGKNVHMIWGLSKDFGASGFRIGMLYTQNEYLLQALTNLNIFSGVSHPMQLILADILTDDVFCDAFFEDARAQLKWSYTTCAQKLDEMVIPFIAAEAGLCVYVDFSSLLPSQTFEGEEQFASLVQEYARVVMSPGQGMRDQKPGMFRICHAWVASEVLEIAMERLSYLITKIRRYEWEDLDANSLNDVLSCGSRNIKRTASIDLASLTGLYNT</sequence>
<proteinExistence type="inferred from homology"/>
<dbReference type="InterPro" id="IPR015421">
    <property type="entry name" value="PyrdxlP-dep_Trfase_major"/>
</dbReference>
<dbReference type="EMBL" id="HBHQ01013511">
    <property type="protein sequence ID" value="CAD9817147.1"/>
    <property type="molecule type" value="Transcribed_RNA"/>
</dbReference>
<feature type="domain" description="Aminotransferase class I/classII large" evidence="3">
    <location>
        <begin position="139"/>
        <end position="484"/>
    </location>
</feature>
<dbReference type="InterPro" id="IPR015424">
    <property type="entry name" value="PyrdxlP-dep_Trfase"/>
</dbReference>
<dbReference type="Pfam" id="PF00155">
    <property type="entry name" value="Aminotran_1_2"/>
    <property type="match status" value="1"/>
</dbReference>
<evidence type="ECO:0000256" key="1">
    <source>
        <dbReference type="ARBA" id="ARBA00007441"/>
    </source>
</evidence>
<accession>A0A7S2UEY1</accession>
<dbReference type="PANTHER" id="PTHR43795">
    <property type="entry name" value="BIFUNCTIONAL ASPARTATE AMINOTRANSFERASE AND GLUTAMATE/ASPARTATE-PREPHENATE AMINOTRANSFERASE-RELATED"/>
    <property type="match status" value="1"/>
</dbReference>
<dbReference type="GO" id="GO:0006520">
    <property type="term" value="P:amino acid metabolic process"/>
    <property type="evidence" value="ECO:0007669"/>
    <property type="project" value="TreeGrafter"/>
</dbReference>
<name>A0A7S2UEY1_9STRA</name>
<evidence type="ECO:0000256" key="2">
    <source>
        <dbReference type="ARBA" id="ARBA00022898"/>
    </source>
</evidence>
<dbReference type="Gene3D" id="3.90.1150.10">
    <property type="entry name" value="Aspartate Aminotransferase, domain 1"/>
    <property type="match status" value="1"/>
</dbReference>